<keyword evidence="3" id="KW-0813">Transport</keyword>
<keyword evidence="10" id="KW-1185">Reference proteome</keyword>
<evidence type="ECO:0000256" key="7">
    <source>
        <dbReference type="ARBA" id="ARBA00023136"/>
    </source>
</evidence>
<evidence type="ECO:0000256" key="4">
    <source>
        <dbReference type="ARBA" id="ARBA00022475"/>
    </source>
</evidence>
<evidence type="ECO:0000256" key="5">
    <source>
        <dbReference type="ARBA" id="ARBA00022692"/>
    </source>
</evidence>
<sequence>MPTWNPATVADAKPAPVQSVRWQRPAVRLGLLAVLALLAMTAFMTVGVEADWAFVLQHRGTKLAAMVVVACALGMSTVVFQTVTHNTILTPAVMGLDALYQLLQAALVLVLGSVGVVALGMVPKFGLEIVCMVALSVLLVRWLFAGQASSLHLMLLVGMVAGILFRSLTSFAMRMIDPNEFASLQDRMFANFNTIQTPLLLPAGILLLLGGGFFWRRRHVLDVLALGRDAAINLGLDYRRQVLQLLLVVCTMVAVSTALVGPVTFFGLLVANMAYQWMGTRRHAWVLPAVLLWGTVLLLGGQVVLERLLGFNSALSVVVEFVGGLVFIALLMRRGKQ</sequence>
<feature type="transmembrane region" description="Helical" evidence="8">
    <location>
        <begin position="245"/>
        <end position="271"/>
    </location>
</feature>
<reference evidence="10" key="1">
    <citation type="submission" date="2017-09" db="EMBL/GenBank/DDBJ databases">
        <title>FDA dAtabase for Regulatory Grade micrObial Sequences (FDA-ARGOS): Supporting development and validation of Infectious Disease Dx tests.</title>
        <authorList>
            <person name="Minogue T."/>
            <person name="Wolcott M."/>
            <person name="Wasieloski L."/>
            <person name="Aguilar W."/>
            <person name="Moore D."/>
            <person name="Tallon L."/>
            <person name="Sadzewicz L."/>
            <person name="Ott S."/>
            <person name="Zhao X."/>
            <person name="Nagaraj S."/>
            <person name="Vavikolanu K."/>
            <person name="Aluvathingal J."/>
            <person name="Nadendla S."/>
            <person name="Sichtig H."/>
        </authorList>
    </citation>
    <scope>NUCLEOTIDE SEQUENCE [LARGE SCALE GENOMIC DNA]</scope>
    <source>
        <strain evidence="10">FDAARGOS_394</strain>
    </source>
</reference>
<dbReference type="OrthoDB" id="9796260at2"/>
<feature type="transmembrane region" description="Helical" evidence="8">
    <location>
        <begin position="311"/>
        <end position="332"/>
    </location>
</feature>
<dbReference type="Gene3D" id="1.10.3470.10">
    <property type="entry name" value="ABC transporter involved in vitamin B12 uptake, BtuC"/>
    <property type="match status" value="1"/>
</dbReference>
<comment type="subcellular location">
    <subcellularLocation>
        <location evidence="1">Cell membrane</location>
        <topology evidence="1">Multi-pass membrane protein</topology>
    </subcellularLocation>
</comment>
<organism evidence="9 10">
    <name type="scientific">Comamonas terrigena</name>
    <dbReference type="NCBI Taxonomy" id="32013"/>
    <lineage>
        <taxon>Bacteria</taxon>
        <taxon>Pseudomonadati</taxon>
        <taxon>Pseudomonadota</taxon>
        <taxon>Betaproteobacteria</taxon>
        <taxon>Burkholderiales</taxon>
        <taxon>Comamonadaceae</taxon>
        <taxon>Comamonas</taxon>
    </lineage>
</organism>
<dbReference type="GO" id="GO:0033214">
    <property type="term" value="P:siderophore-iron import into cell"/>
    <property type="evidence" value="ECO:0007669"/>
    <property type="project" value="TreeGrafter"/>
</dbReference>
<dbReference type="RefSeq" id="WP_066541364.1">
    <property type="nucleotide sequence ID" value="NZ_PDEA01000001.1"/>
</dbReference>
<evidence type="ECO:0000256" key="6">
    <source>
        <dbReference type="ARBA" id="ARBA00022989"/>
    </source>
</evidence>
<keyword evidence="4" id="KW-1003">Cell membrane</keyword>
<dbReference type="GO" id="GO:0022857">
    <property type="term" value="F:transmembrane transporter activity"/>
    <property type="evidence" value="ECO:0007669"/>
    <property type="project" value="InterPro"/>
</dbReference>
<evidence type="ECO:0000256" key="8">
    <source>
        <dbReference type="SAM" id="Phobius"/>
    </source>
</evidence>
<name>A0A2A7UQA0_COMTR</name>
<feature type="transmembrane region" description="Helical" evidence="8">
    <location>
        <begin position="150"/>
        <end position="168"/>
    </location>
</feature>
<keyword evidence="5 8" id="KW-0812">Transmembrane</keyword>
<dbReference type="PANTHER" id="PTHR30472">
    <property type="entry name" value="FERRIC ENTEROBACTIN TRANSPORT SYSTEM PERMEASE PROTEIN"/>
    <property type="match status" value="1"/>
</dbReference>
<evidence type="ECO:0000313" key="10">
    <source>
        <dbReference type="Proteomes" id="UP000220246"/>
    </source>
</evidence>
<evidence type="ECO:0000256" key="3">
    <source>
        <dbReference type="ARBA" id="ARBA00022448"/>
    </source>
</evidence>
<evidence type="ECO:0000313" key="9">
    <source>
        <dbReference type="EMBL" id="PEH87447.1"/>
    </source>
</evidence>
<comment type="similarity">
    <text evidence="2">Belongs to the binding-protein-dependent transport system permease family. FecCD subfamily.</text>
</comment>
<evidence type="ECO:0000256" key="2">
    <source>
        <dbReference type="ARBA" id="ARBA00007935"/>
    </source>
</evidence>
<keyword evidence="7 8" id="KW-0472">Membrane</keyword>
<comment type="caution">
    <text evidence="9">The sequence shown here is derived from an EMBL/GenBank/DDBJ whole genome shotgun (WGS) entry which is preliminary data.</text>
</comment>
<gene>
    <name evidence="9" type="ORF">CRM82_01375</name>
</gene>
<dbReference type="STRING" id="1219032.GCA_001515545_03828"/>
<feature type="transmembrane region" description="Helical" evidence="8">
    <location>
        <begin position="63"/>
        <end position="83"/>
    </location>
</feature>
<dbReference type="Proteomes" id="UP000220246">
    <property type="component" value="Unassembled WGS sequence"/>
</dbReference>
<dbReference type="InterPro" id="IPR037294">
    <property type="entry name" value="ABC_BtuC-like"/>
</dbReference>
<keyword evidence="6 8" id="KW-1133">Transmembrane helix</keyword>
<accession>A0A2A7UQA0</accession>
<proteinExistence type="inferred from homology"/>
<evidence type="ECO:0000256" key="1">
    <source>
        <dbReference type="ARBA" id="ARBA00004651"/>
    </source>
</evidence>
<feature type="transmembrane region" description="Helical" evidence="8">
    <location>
        <begin position="189"/>
        <end position="215"/>
    </location>
</feature>
<dbReference type="InterPro" id="IPR000522">
    <property type="entry name" value="ABC_transptr_permease_BtuC"/>
</dbReference>
<feature type="transmembrane region" description="Helical" evidence="8">
    <location>
        <begin position="283"/>
        <end position="305"/>
    </location>
</feature>
<protein>
    <submittedName>
        <fullName evidence="9">Enterobactin ABC transporter permease</fullName>
    </submittedName>
</protein>
<feature type="transmembrane region" description="Helical" evidence="8">
    <location>
        <begin position="98"/>
        <end position="118"/>
    </location>
</feature>
<dbReference type="GeneID" id="80803389"/>
<dbReference type="Pfam" id="PF01032">
    <property type="entry name" value="FecCD"/>
    <property type="match status" value="1"/>
</dbReference>
<dbReference type="GO" id="GO:0005886">
    <property type="term" value="C:plasma membrane"/>
    <property type="evidence" value="ECO:0007669"/>
    <property type="project" value="UniProtKB-SubCell"/>
</dbReference>
<dbReference type="AlphaFoldDB" id="A0A2A7UQA0"/>
<dbReference type="PANTHER" id="PTHR30472:SF19">
    <property type="entry name" value="PETROBACTIN IMPORT SYSTEM PERMEASE PROTEIN YCLO"/>
    <property type="match status" value="1"/>
</dbReference>
<dbReference type="SUPFAM" id="SSF81345">
    <property type="entry name" value="ABC transporter involved in vitamin B12 uptake, BtuC"/>
    <property type="match status" value="1"/>
</dbReference>
<feature type="transmembrane region" description="Helical" evidence="8">
    <location>
        <begin position="29"/>
        <end position="56"/>
    </location>
</feature>
<dbReference type="EMBL" id="PDEA01000001">
    <property type="protein sequence ID" value="PEH87447.1"/>
    <property type="molecule type" value="Genomic_DNA"/>
</dbReference>
<feature type="transmembrane region" description="Helical" evidence="8">
    <location>
        <begin position="125"/>
        <end position="144"/>
    </location>
</feature>